<feature type="binding site" evidence="8">
    <location>
        <position position="270"/>
    </location>
    <ligand>
        <name>glycerol</name>
        <dbReference type="ChEBI" id="CHEBI:17754"/>
    </ligand>
</feature>
<evidence type="ECO:0000256" key="8">
    <source>
        <dbReference type="PIRSR" id="PIRSR000112-1"/>
    </source>
</evidence>
<comment type="cofactor">
    <cofactor evidence="8">
        <name>Zn(2+)</name>
        <dbReference type="ChEBI" id="CHEBI:29105"/>
    </cofactor>
    <text evidence="8">Binds 1 zinc ion per subunit.</text>
</comment>
<accession>A0A9D2GIF3</accession>
<dbReference type="GO" id="GO:0008888">
    <property type="term" value="F:glycerol dehydrogenase (NAD+) activity"/>
    <property type="evidence" value="ECO:0007669"/>
    <property type="project" value="UniProtKB-EC"/>
</dbReference>
<evidence type="ECO:0000256" key="1">
    <source>
        <dbReference type="ARBA" id="ARBA00022723"/>
    </source>
</evidence>
<evidence type="ECO:0000256" key="2">
    <source>
        <dbReference type="ARBA" id="ARBA00023002"/>
    </source>
</evidence>
<keyword evidence="1 8" id="KW-0479">Metal-binding</keyword>
<dbReference type="EMBL" id="DXBC01000178">
    <property type="protein sequence ID" value="HIZ80353.1"/>
    <property type="molecule type" value="Genomic_DNA"/>
</dbReference>
<feature type="binding site" evidence="8">
    <location>
        <position position="253"/>
    </location>
    <ligand>
        <name>glycerol</name>
        <dbReference type="ChEBI" id="CHEBI:17754"/>
    </ligand>
</feature>
<dbReference type="NCBIfam" id="NF006941">
    <property type="entry name" value="PRK09423.1"/>
    <property type="match status" value="1"/>
</dbReference>
<dbReference type="Proteomes" id="UP000824101">
    <property type="component" value="Unassembled WGS sequence"/>
</dbReference>
<dbReference type="CDD" id="cd08170">
    <property type="entry name" value="GlyDH"/>
    <property type="match status" value="1"/>
</dbReference>
<organism evidence="12 13">
    <name type="scientific">Candidatus Lachnoclostridium stercorigallinarum</name>
    <dbReference type="NCBI Taxonomy" id="2838634"/>
    <lineage>
        <taxon>Bacteria</taxon>
        <taxon>Bacillati</taxon>
        <taxon>Bacillota</taxon>
        <taxon>Clostridia</taxon>
        <taxon>Lachnospirales</taxon>
        <taxon>Lachnospiraceae</taxon>
    </lineage>
</organism>
<evidence type="ECO:0000256" key="7">
    <source>
        <dbReference type="ARBA" id="ARBA00049006"/>
    </source>
</evidence>
<feature type="binding site" evidence="8">
    <location>
        <position position="170"/>
    </location>
    <ligand>
        <name>glycerol</name>
        <dbReference type="ChEBI" id="CHEBI:17754"/>
    </ligand>
</feature>
<feature type="binding site" evidence="10">
    <location>
        <position position="130"/>
    </location>
    <ligand>
        <name>NAD(+)</name>
        <dbReference type="ChEBI" id="CHEBI:57540"/>
    </ligand>
</feature>
<feature type="binding site" evidence="10">
    <location>
        <begin position="115"/>
        <end position="118"/>
    </location>
    <ligand>
        <name>NAD(+)</name>
        <dbReference type="ChEBI" id="CHEBI:57540"/>
    </ligand>
</feature>
<dbReference type="InterPro" id="IPR001670">
    <property type="entry name" value="ADH_Fe/GldA"/>
</dbReference>
<dbReference type="PANTHER" id="PTHR43616">
    <property type="entry name" value="GLYCEROL DEHYDROGENASE"/>
    <property type="match status" value="1"/>
</dbReference>
<sequence>MKKIIRSPGSYIQGSGELKNLAEYYEELGSSGAYLIIDSFIYDTRREQIESSFSDRSISFQSAVFSGQCCQSEIHRHISQIGSADAVLGIGGGKTLDTAKAVAFFTHRPVILVPTTASSDAPCSRLAAIYTENGIFESYLPLSSNPNMIIMDTAVIAQAPVRFLMAGIGDALSTYYEAAACERSGAVTSAGGRTTPTAMALARLCLDTLLADGLKAKAAAECRVSTPALENIVEANTYLSGVAFESGGLAAAHAIHNGLTTLPETHRLLHGELVAFCTIVQMISENRPLDEIRTIISFCRACGLPTRLSDLGLEAIGDDRLMEAAAASCSGSMANMPFPVTPEDVFGALKGADGVSGGL</sequence>
<feature type="binding site" evidence="10">
    <location>
        <begin position="93"/>
        <end position="97"/>
    </location>
    <ligand>
        <name>NAD(+)</name>
        <dbReference type="ChEBI" id="CHEBI:57540"/>
    </ligand>
</feature>
<dbReference type="GO" id="GO:0005829">
    <property type="term" value="C:cytosol"/>
    <property type="evidence" value="ECO:0007669"/>
    <property type="project" value="TreeGrafter"/>
</dbReference>
<evidence type="ECO:0000256" key="3">
    <source>
        <dbReference type="ARBA" id="ARBA00023027"/>
    </source>
</evidence>
<evidence type="ECO:0000313" key="13">
    <source>
        <dbReference type="Proteomes" id="UP000824101"/>
    </source>
</evidence>
<evidence type="ECO:0000313" key="12">
    <source>
        <dbReference type="EMBL" id="HIZ80353.1"/>
    </source>
</evidence>
<evidence type="ECO:0000256" key="10">
    <source>
        <dbReference type="PIRSR" id="PIRSR000112-3"/>
    </source>
</evidence>
<dbReference type="GO" id="GO:0046872">
    <property type="term" value="F:metal ion binding"/>
    <property type="evidence" value="ECO:0007669"/>
    <property type="project" value="UniProtKB-KW"/>
</dbReference>
<comment type="catalytic activity">
    <reaction evidence="7">
        <text>glycerol + NAD(+) = dihydroxyacetone + NADH + H(+)</text>
        <dbReference type="Rhea" id="RHEA:13769"/>
        <dbReference type="ChEBI" id="CHEBI:15378"/>
        <dbReference type="ChEBI" id="CHEBI:16016"/>
        <dbReference type="ChEBI" id="CHEBI:17754"/>
        <dbReference type="ChEBI" id="CHEBI:57540"/>
        <dbReference type="ChEBI" id="CHEBI:57945"/>
        <dbReference type="EC" id="1.1.1.6"/>
    </reaction>
</comment>
<dbReference type="Pfam" id="PF00465">
    <property type="entry name" value="Fe-ADH"/>
    <property type="match status" value="1"/>
</dbReference>
<feature type="domain" description="Alcohol dehydrogenase iron-type/glycerol dehydrogenase GldA" evidence="11">
    <location>
        <begin position="8"/>
        <end position="153"/>
    </location>
</feature>
<evidence type="ECO:0000256" key="4">
    <source>
        <dbReference type="ARBA" id="ARBA00037918"/>
    </source>
</evidence>
<feature type="binding site" evidence="9">
    <location>
        <position position="120"/>
    </location>
    <ligand>
        <name>glycerol</name>
        <dbReference type="ChEBI" id="CHEBI:17754"/>
    </ligand>
</feature>
<keyword evidence="3 10" id="KW-0520">NAD</keyword>
<evidence type="ECO:0000256" key="5">
    <source>
        <dbReference type="ARBA" id="ARBA00039147"/>
    </source>
</evidence>
<comment type="pathway">
    <text evidence="4">Polyol metabolism; glycerol fermentation; glycerone phosphate from glycerol (oxidative route): step 1/2.</text>
</comment>
<reference evidence="12" key="2">
    <citation type="submission" date="2021-04" db="EMBL/GenBank/DDBJ databases">
        <authorList>
            <person name="Gilroy R."/>
        </authorList>
    </citation>
    <scope>NUCLEOTIDE SEQUENCE</scope>
    <source>
        <strain evidence="12">ChiBcec1-1093</strain>
    </source>
</reference>
<comment type="caution">
    <text evidence="12">The sequence shown here is derived from an EMBL/GenBank/DDBJ whole genome shotgun (WGS) entry which is preliminary data.</text>
</comment>
<dbReference type="SUPFAM" id="SSF56796">
    <property type="entry name" value="Dehydroquinate synthase-like"/>
    <property type="match status" value="1"/>
</dbReference>
<feature type="binding site" evidence="10">
    <location>
        <position position="124"/>
    </location>
    <ligand>
        <name>NAD(+)</name>
        <dbReference type="ChEBI" id="CHEBI:57540"/>
    </ligand>
</feature>
<proteinExistence type="predicted"/>
<dbReference type="InterPro" id="IPR016205">
    <property type="entry name" value="Glycerol_DH"/>
</dbReference>
<feature type="binding site" evidence="10">
    <location>
        <position position="126"/>
    </location>
    <ligand>
        <name>NAD(+)</name>
        <dbReference type="ChEBI" id="CHEBI:57540"/>
    </ligand>
</feature>
<dbReference type="AlphaFoldDB" id="A0A9D2GIF3"/>
<dbReference type="PANTHER" id="PTHR43616:SF5">
    <property type="entry name" value="GLYCEROL DEHYDROGENASE 1"/>
    <property type="match status" value="1"/>
</dbReference>
<name>A0A9D2GIF3_9FIRM</name>
<protein>
    <recommendedName>
        <fullName evidence="6">Glycerol dehydrogenase</fullName>
        <ecNumber evidence="5">1.1.1.6</ecNumber>
    </recommendedName>
</protein>
<dbReference type="Gene3D" id="3.40.50.1970">
    <property type="match status" value="1"/>
</dbReference>
<evidence type="ECO:0000256" key="6">
    <source>
        <dbReference type="ARBA" id="ARBA00040132"/>
    </source>
</evidence>
<evidence type="ECO:0000259" key="11">
    <source>
        <dbReference type="Pfam" id="PF00465"/>
    </source>
</evidence>
<gene>
    <name evidence="12" type="ORF">IAA17_11260</name>
</gene>
<dbReference type="EC" id="1.1.1.6" evidence="5"/>
<reference evidence="12" key="1">
    <citation type="journal article" date="2021" name="PeerJ">
        <title>Extensive microbial diversity within the chicken gut microbiome revealed by metagenomics and culture.</title>
        <authorList>
            <person name="Gilroy R."/>
            <person name="Ravi A."/>
            <person name="Getino M."/>
            <person name="Pursley I."/>
            <person name="Horton D.L."/>
            <person name="Alikhan N.F."/>
            <person name="Baker D."/>
            <person name="Gharbi K."/>
            <person name="Hall N."/>
            <person name="Watson M."/>
            <person name="Adriaenssens E.M."/>
            <person name="Foster-Nyarko E."/>
            <person name="Jarju S."/>
            <person name="Secka A."/>
            <person name="Antonio M."/>
            <person name="Oren A."/>
            <person name="Chaudhuri R.R."/>
            <person name="La Ragione R."/>
            <person name="Hildebrand F."/>
            <person name="Pallen M.J."/>
        </authorList>
    </citation>
    <scope>NUCLEOTIDE SEQUENCE</scope>
    <source>
        <strain evidence="12">ChiBcec1-1093</strain>
    </source>
</reference>
<dbReference type="PIRSF" id="PIRSF000112">
    <property type="entry name" value="Glycerol_dehydrogenase"/>
    <property type="match status" value="1"/>
</dbReference>
<evidence type="ECO:0000256" key="9">
    <source>
        <dbReference type="PIRSR" id="PIRSR000112-2"/>
    </source>
</evidence>
<keyword evidence="2" id="KW-0560">Oxidoreductase</keyword>
<keyword evidence="8" id="KW-0862">Zinc</keyword>
<dbReference type="Gene3D" id="1.20.1090.10">
    <property type="entry name" value="Dehydroquinate synthase-like - alpha domain"/>
    <property type="match status" value="1"/>
</dbReference>